<feature type="transmembrane region" description="Helical" evidence="1">
    <location>
        <begin position="461"/>
        <end position="488"/>
    </location>
</feature>
<dbReference type="Gene3D" id="3.30.70.1440">
    <property type="entry name" value="Multidrug efflux transporter AcrB pore domain"/>
    <property type="match status" value="1"/>
</dbReference>
<gene>
    <name evidence="2" type="ORF">GNZ13_05390</name>
</gene>
<feature type="transmembrane region" description="Helical" evidence="1">
    <location>
        <begin position="12"/>
        <end position="29"/>
    </location>
</feature>
<feature type="transmembrane region" description="Helical" evidence="1">
    <location>
        <begin position="902"/>
        <end position="922"/>
    </location>
</feature>
<feature type="transmembrane region" description="Helical" evidence="1">
    <location>
        <begin position="974"/>
        <end position="1000"/>
    </location>
</feature>
<evidence type="ECO:0000313" key="2">
    <source>
        <dbReference type="EMBL" id="NPT54055.1"/>
    </source>
</evidence>
<name>A0A972SHZ9_9BURK</name>
<protein>
    <submittedName>
        <fullName evidence="2">AcrB/AcrD/AcrF family protein</fullName>
    </submittedName>
</protein>
<feature type="transmembrane region" description="Helical" evidence="1">
    <location>
        <begin position="845"/>
        <end position="864"/>
    </location>
</feature>
<dbReference type="AlphaFoldDB" id="A0A972SHZ9"/>
<dbReference type="PANTHER" id="PTHR32063:SF77">
    <property type="entry name" value="ACR FAMILY TRANSPORT PROTEIN"/>
    <property type="match status" value="1"/>
</dbReference>
<dbReference type="Gene3D" id="1.20.1640.10">
    <property type="entry name" value="Multidrug efflux transporter AcrB transmembrane domain"/>
    <property type="match status" value="2"/>
</dbReference>
<dbReference type="InterPro" id="IPR001036">
    <property type="entry name" value="Acrflvin-R"/>
</dbReference>
<proteinExistence type="predicted"/>
<feature type="transmembrane region" description="Helical" evidence="1">
    <location>
        <begin position="358"/>
        <end position="379"/>
    </location>
</feature>
<keyword evidence="1" id="KW-1133">Transmembrane helix</keyword>
<dbReference type="RefSeq" id="WP_172161201.1">
    <property type="nucleotide sequence ID" value="NZ_WOEZ01000032.1"/>
</dbReference>
<feature type="transmembrane region" description="Helical" evidence="1">
    <location>
        <begin position="509"/>
        <end position="537"/>
    </location>
</feature>
<dbReference type="InterPro" id="IPR027463">
    <property type="entry name" value="AcrB_DN_DC_subdom"/>
</dbReference>
<accession>A0A972SHZ9</accession>
<dbReference type="GO" id="GO:0005886">
    <property type="term" value="C:plasma membrane"/>
    <property type="evidence" value="ECO:0007669"/>
    <property type="project" value="TreeGrafter"/>
</dbReference>
<dbReference type="SUPFAM" id="SSF82714">
    <property type="entry name" value="Multidrug efflux transporter AcrB TolC docking domain, DN and DC subdomains"/>
    <property type="match status" value="2"/>
</dbReference>
<evidence type="ECO:0000256" key="1">
    <source>
        <dbReference type="SAM" id="Phobius"/>
    </source>
</evidence>
<feature type="transmembrane region" description="Helical" evidence="1">
    <location>
        <begin position="426"/>
        <end position="449"/>
    </location>
</feature>
<sequence>MNFASWPIHHRIPVIVLFIFLSLAGLWGFKSLPVQDMPDLDLPTLNVVLSLPGAAPAQLETDVARKAEDALATLQGIKHQTTAIVDGQVHIEVKLFIGRNLSDALNEAKDALDRIRTDFPADMDPPVVTAVRSDSQPIMTFAASSSRLSEVDLSWYVDDTVSKAVLAVPGVARIERVGGVSREVEVVVDPAKLTSAGLTAVDLSHALRLMQMDASGGRGRLGEGEQSMRVVGTVPQASSLARFPISLADGRWLTLDRVASVRDSVAEPLEAATLGERRVVGFRIYRSKGADETRIAAGVDEALRNLHAADATFSAQLISSTVDYTREQYRGSMDMLYEGALLAVLVVWWFLRDRRATLVAATALPLSILPTFATMQWLGYSLNTLTLLALAVVVGVLVDDAIVEIENIERHVRMGKPLLRAATDAVTEIALPVTATTLTLVAIFLPTALMGGVPGLFFKQFGWTAVVAVLMSLLVARLLTPMMAVAFLKPIPSHDDAPSRVMRRYRRMVGWCLAHRKTTLLLTLAFMIGSVVLVPFISRGFVPASDRGYITVNVELAPGSSLGDTLAVERSAQQRLAGLPGIETIFSVAGNNASTSFEAVQTTGVRFGTMTLELAARGGRADQASIEAEVRERLSSVPGARFSVSGGGLGQKFQIILSGNNTSVLTESARRVANEMRGVPGLFNVASTASIERPEIVIRPDMAAAANRGISTATIGEAVRIATAGDFDTQLARLNLDDRQIYLRVRLGNHSLEDIGAVSDLRLKGRDGLVPLGSIANVSLGSGLAQINRFDRKRYVTISADLGGASLGDSLLAVKALPAVQTLPAGVQLLEDGDADTMAELSSSFLMAMVTGVFCVYLLLVLLFRDFLQPVTILCALPLCLGGSFLLLLLTRSELDVPSMVGLIMLMGIVTKNSILLVDYAIRNLDAGLPLASAIVDACMKRARAIVMTTVAMTAGLLPIALGFGADASFRQPMAFAVIGGLLTSTALSLLVVPVVFMYFERPRNALKRRFEPSKPSQTDSRTAL</sequence>
<dbReference type="EMBL" id="WOEZ01000032">
    <property type="protein sequence ID" value="NPT54055.1"/>
    <property type="molecule type" value="Genomic_DNA"/>
</dbReference>
<keyword evidence="3" id="KW-1185">Reference proteome</keyword>
<organism evidence="2 3">
    <name type="scientific">Paraburkholderia elongata</name>
    <dbReference type="NCBI Taxonomy" id="2675747"/>
    <lineage>
        <taxon>Bacteria</taxon>
        <taxon>Pseudomonadati</taxon>
        <taxon>Pseudomonadota</taxon>
        <taxon>Betaproteobacteria</taxon>
        <taxon>Burkholderiales</taxon>
        <taxon>Burkholderiaceae</taxon>
        <taxon>Paraburkholderia</taxon>
    </lineage>
</organism>
<dbReference type="Pfam" id="PF00873">
    <property type="entry name" value="ACR_tran"/>
    <property type="match status" value="1"/>
</dbReference>
<reference evidence="2 3" key="1">
    <citation type="submission" date="2019-11" db="EMBL/GenBank/DDBJ databases">
        <title>Metabolism of dissolved organic matter in forest soils.</title>
        <authorList>
            <person name="Cyle K.T."/>
            <person name="Wilhelm R.C."/>
            <person name="Martinez C.E."/>
        </authorList>
    </citation>
    <scope>NUCLEOTIDE SEQUENCE [LARGE SCALE GENOMIC DNA]</scope>
    <source>
        <strain evidence="2 3">5N</strain>
    </source>
</reference>
<feature type="transmembrane region" description="Helical" evidence="1">
    <location>
        <begin position="335"/>
        <end position="351"/>
    </location>
</feature>
<dbReference type="Gene3D" id="3.30.70.1430">
    <property type="entry name" value="Multidrug efflux transporter AcrB pore domain"/>
    <property type="match status" value="2"/>
</dbReference>
<feature type="transmembrane region" description="Helical" evidence="1">
    <location>
        <begin position="871"/>
        <end position="890"/>
    </location>
</feature>
<keyword evidence="1" id="KW-0472">Membrane</keyword>
<dbReference type="Gene3D" id="3.30.70.1320">
    <property type="entry name" value="Multidrug efflux transporter AcrB pore domain like"/>
    <property type="match status" value="1"/>
</dbReference>
<evidence type="ECO:0000313" key="3">
    <source>
        <dbReference type="Proteomes" id="UP000655523"/>
    </source>
</evidence>
<dbReference type="SUPFAM" id="SSF82693">
    <property type="entry name" value="Multidrug efflux transporter AcrB pore domain, PN1, PN2, PC1 and PC2 subdomains"/>
    <property type="match status" value="3"/>
</dbReference>
<feature type="transmembrane region" description="Helical" evidence="1">
    <location>
        <begin position="943"/>
        <end position="962"/>
    </location>
</feature>
<dbReference type="Proteomes" id="UP000655523">
    <property type="component" value="Unassembled WGS sequence"/>
</dbReference>
<comment type="caution">
    <text evidence="2">The sequence shown here is derived from an EMBL/GenBank/DDBJ whole genome shotgun (WGS) entry which is preliminary data.</text>
</comment>
<keyword evidence="1" id="KW-0812">Transmembrane</keyword>
<dbReference type="SUPFAM" id="SSF82866">
    <property type="entry name" value="Multidrug efflux transporter AcrB transmembrane domain"/>
    <property type="match status" value="2"/>
</dbReference>
<dbReference type="PANTHER" id="PTHR32063">
    <property type="match status" value="1"/>
</dbReference>
<dbReference type="Gene3D" id="3.30.2090.10">
    <property type="entry name" value="Multidrug efflux transporter AcrB TolC docking domain, DN and DC subdomains"/>
    <property type="match status" value="2"/>
</dbReference>
<dbReference type="GO" id="GO:0042910">
    <property type="term" value="F:xenobiotic transmembrane transporter activity"/>
    <property type="evidence" value="ECO:0007669"/>
    <property type="project" value="TreeGrafter"/>
</dbReference>
<dbReference type="PRINTS" id="PR00702">
    <property type="entry name" value="ACRIFLAVINRP"/>
</dbReference>
<feature type="transmembrane region" description="Helical" evidence="1">
    <location>
        <begin position="385"/>
        <end position="405"/>
    </location>
</feature>